<feature type="compositionally biased region" description="Low complexity" evidence="1">
    <location>
        <begin position="477"/>
        <end position="492"/>
    </location>
</feature>
<feature type="region of interest" description="Disordered" evidence="1">
    <location>
        <begin position="1"/>
        <end position="20"/>
    </location>
</feature>
<sequence>MDLLQSFTRTSHSTSSSPDPTCILSSKALHSSSFSQGQNGILLGSGTPPGARNGHHSQAFLTLPGEVESMRQMKPKGTAEHDDRLLEYLEDIIGTAALKAPIETALAEVDRLAEERGREEDGTEVAEAHERACEGSRVSVDCGHTVCGSALTSNFEERRKHGRNPFMPGFHQEETEHCKADEIRDTKHAWLFRRSNVDTKNLQKLLARARARLYPTHLNQEGPPAKRQRLESGQDNLFDDARRKNATDLLDLATDDTGDLEAKIHMLFPRLGGTRHLNLEMSEHDNKHRIPVILTSKVLYKLSPFPFHPGDIIRVSLEGAHIERRSDPSSLVYLPVSLTFNNGLAVTLMLGPEPGKVFNTSEDWFDATLDIPRVADVVMHDAYAGRVEMATTNPGQSTVPQILLPETVSSRVQKRKRRMKEREMEKLEVQAVIEARPESSGHEMAAPQAETVPSRVPSLPPTMVASPSNPPFHGPASSSSEQTSSSSSENSTPMTEIMSSPPPVNNLASNHRQGALAMKAGLVMQGTNFQHPKRLY</sequence>
<protein>
    <submittedName>
        <fullName evidence="2">Uncharacterized protein</fullName>
    </submittedName>
</protein>
<dbReference type="AlphaFoldDB" id="A0A1J8QNJ3"/>
<proteinExistence type="predicted"/>
<dbReference type="EMBL" id="LVVM01000141">
    <property type="protein sequence ID" value="OJA21443.1"/>
    <property type="molecule type" value="Genomic_DNA"/>
</dbReference>
<organism evidence="2 3">
    <name type="scientific">Rhizopogon vesiculosus</name>
    <dbReference type="NCBI Taxonomy" id="180088"/>
    <lineage>
        <taxon>Eukaryota</taxon>
        <taxon>Fungi</taxon>
        <taxon>Dikarya</taxon>
        <taxon>Basidiomycota</taxon>
        <taxon>Agaricomycotina</taxon>
        <taxon>Agaricomycetes</taxon>
        <taxon>Agaricomycetidae</taxon>
        <taxon>Boletales</taxon>
        <taxon>Suillineae</taxon>
        <taxon>Rhizopogonaceae</taxon>
        <taxon>Rhizopogon</taxon>
    </lineage>
</organism>
<dbReference type="Proteomes" id="UP000183567">
    <property type="component" value="Unassembled WGS sequence"/>
</dbReference>
<dbReference type="STRING" id="180088.A0A1J8QNJ3"/>
<accession>A0A1J8QNJ3</accession>
<dbReference type="OrthoDB" id="5575062at2759"/>
<gene>
    <name evidence="2" type="ORF">AZE42_09956</name>
</gene>
<comment type="caution">
    <text evidence="2">The sequence shown here is derived from an EMBL/GenBank/DDBJ whole genome shotgun (WGS) entry which is preliminary data.</text>
</comment>
<reference evidence="2 3" key="1">
    <citation type="submission" date="2016-03" db="EMBL/GenBank/DDBJ databases">
        <title>Comparative genomics of the ectomycorrhizal sister species Rhizopogon vinicolor and Rhizopogon vesiculosus (Basidiomycota: Boletales) reveals a divergence of the mating type B locus.</title>
        <authorList>
            <person name="Mujic A.B."/>
            <person name="Kuo A."/>
            <person name="Tritt A."/>
            <person name="Lipzen A."/>
            <person name="Chen C."/>
            <person name="Johnson J."/>
            <person name="Sharma A."/>
            <person name="Barry K."/>
            <person name="Grigoriev I.V."/>
            <person name="Spatafora J.W."/>
        </authorList>
    </citation>
    <scope>NUCLEOTIDE SEQUENCE [LARGE SCALE GENOMIC DNA]</scope>
    <source>
        <strain evidence="2 3">AM-OR11-056</strain>
    </source>
</reference>
<evidence type="ECO:0000313" key="3">
    <source>
        <dbReference type="Proteomes" id="UP000183567"/>
    </source>
</evidence>
<evidence type="ECO:0000256" key="1">
    <source>
        <dbReference type="SAM" id="MobiDB-lite"/>
    </source>
</evidence>
<keyword evidence="3" id="KW-1185">Reference proteome</keyword>
<evidence type="ECO:0000313" key="2">
    <source>
        <dbReference type="EMBL" id="OJA21443.1"/>
    </source>
</evidence>
<name>A0A1J8QNJ3_9AGAM</name>
<feature type="compositionally biased region" description="Low complexity" evidence="1">
    <location>
        <begin position="1"/>
        <end position="17"/>
    </location>
</feature>
<feature type="region of interest" description="Disordered" evidence="1">
    <location>
        <begin position="434"/>
        <end position="509"/>
    </location>
</feature>